<evidence type="ECO:0000256" key="2">
    <source>
        <dbReference type="ARBA" id="ARBA00012386"/>
    </source>
</evidence>
<comment type="catalytic activity">
    <reaction evidence="11">
        <text>a uridine in tRNA + S-adenosyl-L-methionine = a 3-[(3S)-3-amino-3-carboxypropyl]uridine in tRNA + S-methyl-5'-thioadenosine + H(+)</text>
        <dbReference type="Rhea" id="RHEA:62432"/>
        <dbReference type="Rhea" id="RHEA-COMP:13339"/>
        <dbReference type="Rhea" id="RHEA-COMP:16092"/>
        <dbReference type="ChEBI" id="CHEBI:15378"/>
        <dbReference type="ChEBI" id="CHEBI:17509"/>
        <dbReference type="ChEBI" id="CHEBI:59789"/>
        <dbReference type="ChEBI" id="CHEBI:65315"/>
        <dbReference type="ChEBI" id="CHEBI:82930"/>
        <dbReference type="EC" id="2.5.1.25"/>
    </reaction>
</comment>
<evidence type="ECO:0000256" key="7">
    <source>
        <dbReference type="ARBA" id="ARBA00037050"/>
    </source>
</evidence>
<organism evidence="13 14">
    <name type="scientific">Angiostrongylus cantonensis</name>
    <name type="common">Rat lungworm</name>
    <dbReference type="NCBI Taxonomy" id="6313"/>
    <lineage>
        <taxon>Eukaryota</taxon>
        <taxon>Metazoa</taxon>
        <taxon>Ecdysozoa</taxon>
        <taxon>Nematoda</taxon>
        <taxon>Chromadorea</taxon>
        <taxon>Rhabditida</taxon>
        <taxon>Rhabditina</taxon>
        <taxon>Rhabditomorpha</taxon>
        <taxon>Strongyloidea</taxon>
        <taxon>Metastrongylidae</taxon>
        <taxon>Angiostrongylus</taxon>
    </lineage>
</organism>
<evidence type="ECO:0000256" key="6">
    <source>
        <dbReference type="ARBA" id="ARBA00023242"/>
    </source>
</evidence>
<proteinExistence type="inferred from homology"/>
<dbReference type="SMART" id="SM01144">
    <property type="entry name" value="DTW"/>
    <property type="match status" value="1"/>
</dbReference>
<dbReference type="InterPro" id="IPR005636">
    <property type="entry name" value="DTW"/>
</dbReference>
<dbReference type="GO" id="GO:0016432">
    <property type="term" value="F:tRNA-uridine aminocarboxypropyltransferase activity"/>
    <property type="evidence" value="ECO:0007669"/>
    <property type="project" value="UniProtKB-EC"/>
</dbReference>
<evidence type="ECO:0000259" key="12">
    <source>
        <dbReference type="SMART" id="SM01144"/>
    </source>
</evidence>
<comment type="similarity">
    <text evidence="8">Belongs to the TDD superfamily. DTWD1 family.</text>
</comment>
<evidence type="ECO:0000256" key="8">
    <source>
        <dbReference type="ARBA" id="ARBA00038290"/>
    </source>
</evidence>
<dbReference type="GO" id="GO:0006400">
    <property type="term" value="P:tRNA modification"/>
    <property type="evidence" value="ECO:0007669"/>
    <property type="project" value="TreeGrafter"/>
</dbReference>
<evidence type="ECO:0000256" key="4">
    <source>
        <dbReference type="ARBA" id="ARBA00022691"/>
    </source>
</evidence>
<evidence type="ECO:0000256" key="5">
    <source>
        <dbReference type="ARBA" id="ARBA00022694"/>
    </source>
</evidence>
<keyword evidence="6" id="KW-0539">Nucleus</keyword>
<keyword evidence="3" id="KW-0808">Transferase</keyword>
<dbReference type="AlphaFoldDB" id="A0A0K0D591"/>
<evidence type="ECO:0000256" key="10">
    <source>
        <dbReference type="ARBA" id="ARBA00042508"/>
    </source>
</evidence>
<dbReference type="WBParaSite" id="ACAC_0000523601-mRNA-1">
    <property type="protein sequence ID" value="ACAC_0000523601-mRNA-1"/>
    <property type="gene ID" value="ACAC_0000523601"/>
</dbReference>
<evidence type="ECO:0000256" key="1">
    <source>
        <dbReference type="ARBA" id="ARBA00004123"/>
    </source>
</evidence>
<dbReference type="STRING" id="6313.A0A0K0D591"/>
<dbReference type="EC" id="2.5.1.25" evidence="2"/>
<protein>
    <recommendedName>
        <fullName evidence="9">tRNA-uridine aminocarboxypropyltransferase 1</fullName>
        <ecNumber evidence="2">2.5.1.25</ecNumber>
    </recommendedName>
    <alternativeName>
        <fullName evidence="10">DTW domain-containing protein 1</fullName>
    </alternativeName>
</protein>
<comment type="subcellular location">
    <subcellularLocation>
        <location evidence="1">Nucleus</location>
    </subcellularLocation>
</comment>
<dbReference type="Pfam" id="PF03942">
    <property type="entry name" value="DTW"/>
    <property type="match status" value="1"/>
</dbReference>
<keyword evidence="5" id="KW-0819">tRNA processing</keyword>
<dbReference type="Proteomes" id="UP000035642">
    <property type="component" value="Unassembled WGS sequence"/>
</dbReference>
<evidence type="ECO:0000256" key="9">
    <source>
        <dbReference type="ARBA" id="ARBA00039242"/>
    </source>
</evidence>
<accession>A0A0K0D591</accession>
<keyword evidence="13" id="KW-1185">Reference proteome</keyword>
<evidence type="ECO:0000313" key="14">
    <source>
        <dbReference type="WBParaSite" id="ACAC_0000523601-mRNA-1"/>
    </source>
</evidence>
<feature type="domain" description="DTW" evidence="12">
    <location>
        <begin position="32"/>
        <end position="205"/>
    </location>
</feature>
<evidence type="ECO:0000256" key="3">
    <source>
        <dbReference type="ARBA" id="ARBA00022679"/>
    </source>
</evidence>
<dbReference type="PANTHER" id="PTHR15627">
    <property type="entry name" value="NATURAL KILLER CELL-SPECIFIC ANTIGEN KLIP1"/>
    <property type="match status" value="1"/>
</dbReference>
<dbReference type="GO" id="GO:0005634">
    <property type="term" value="C:nucleus"/>
    <property type="evidence" value="ECO:0007669"/>
    <property type="project" value="UniProtKB-SubCell"/>
</dbReference>
<comment type="function">
    <text evidence="7">Catalyzes the formation of 3-(3-amino-3-carboxypropyl)uridine (acp3U) at position 20 in the D-loop of several cytoplasmic tRNAs (acp3U(20)).</text>
</comment>
<dbReference type="InterPro" id="IPR051521">
    <property type="entry name" value="tRNA_Mod/Golgi_Maint"/>
</dbReference>
<evidence type="ECO:0000313" key="13">
    <source>
        <dbReference type="Proteomes" id="UP000035642"/>
    </source>
</evidence>
<reference evidence="13" key="1">
    <citation type="submission" date="2012-09" db="EMBL/GenBank/DDBJ databases">
        <authorList>
            <person name="Martin A.A."/>
        </authorList>
    </citation>
    <scope>NUCLEOTIDE SEQUENCE</scope>
</reference>
<sequence length="217" mass="25047">MSVVTTDACKLSSYSPLEGLVKQRCLSCGRHRMYFCYDCRIILPGVPSPRVKLPCDVDVIKHPMEKNGKSSAIHCKILAPEQTRIFDIPNVFEYNKEDKEKHDGIVFASPSSVSIEEFVKAKGPIKRFIVLDCTWYQVNTMLRIPQIQGLPYVSLTKYHTAFWRPQHNVGQNGLATIEAIYYALREYQEYGLQRPYKGLNNEGYSLPLFLFHFRQYV</sequence>
<name>A0A0K0D591_ANGCA</name>
<keyword evidence="4" id="KW-0949">S-adenosyl-L-methionine</keyword>
<reference evidence="14" key="2">
    <citation type="submission" date="2017-02" db="UniProtKB">
        <authorList>
            <consortium name="WormBaseParasite"/>
        </authorList>
    </citation>
    <scope>IDENTIFICATION</scope>
</reference>
<dbReference type="PANTHER" id="PTHR15627:SF8">
    <property type="entry name" value="TRNA-URIDINE AMINOCARBOXYPROPYLTRANSFERASE 1"/>
    <property type="match status" value="1"/>
</dbReference>
<evidence type="ECO:0000256" key="11">
    <source>
        <dbReference type="ARBA" id="ARBA00048718"/>
    </source>
</evidence>